<name>A0A328CVS9_9ASTE</name>
<dbReference type="InterPro" id="IPR006045">
    <property type="entry name" value="Cupin_1"/>
</dbReference>
<evidence type="ECO:0000256" key="3">
    <source>
        <dbReference type="ARBA" id="ARBA00007456"/>
    </source>
</evidence>
<feature type="signal peptide" evidence="16">
    <location>
        <begin position="1"/>
        <end position="26"/>
    </location>
</feature>
<dbReference type="GO" id="GO:0010497">
    <property type="term" value="P:plasmodesmata-mediated intercellular transport"/>
    <property type="evidence" value="ECO:0007669"/>
    <property type="project" value="UniProtKB-ARBA"/>
</dbReference>
<protein>
    <recommendedName>
        <fullName evidence="16">Germin-like protein</fullName>
    </recommendedName>
</protein>
<gene>
    <name evidence="18" type="ORF">DM860_003988</name>
</gene>
<evidence type="ECO:0000256" key="10">
    <source>
        <dbReference type="ARBA" id="ARBA00049204"/>
    </source>
</evidence>
<feature type="binding site" evidence="13">
    <location>
        <position position="107"/>
    </location>
    <ligand>
        <name>oxalate</name>
        <dbReference type="ChEBI" id="CHEBI:30623"/>
    </ligand>
</feature>
<feature type="domain" description="Cupin type-1" evidence="17">
    <location>
        <begin position="63"/>
        <end position="208"/>
    </location>
</feature>
<evidence type="ECO:0000256" key="13">
    <source>
        <dbReference type="PIRSR" id="PIRSR601929-1"/>
    </source>
</evidence>
<dbReference type="InterPro" id="IPR014710">
    <property type="entry name" value="RmlC-like_jellyroll"/>
</dbReference>
<dbReference type="GO" id="GO:2000280">
    <property type="term" value="P:regulation of root development"/>
    <property type="evidence" value="ECO:0007669"/>
    <property type="project" value="UniProtKB-ARBA"/>
</dbReference>
<dbReference type="GO" id="GO:0030145">
    <property type="term" value="F:manganese ion binding"/>
    <property type="evidence" value="ECO:0007669"/>
    <property type="project" value="UniProtKB-UniRule"/>
</dbReference>
<feature type="binding site" evidence="13">
    <location>
        <position position="112"/>
    </location>
    <ligand>
        <name>oxalate</name>
        <dbReference type="ChEBI" id="CHEBI:30623"/>
    </ligand>
</feature>
<dbReference type="InterPro" id="IPR011051">
    <property type="entry name" value="RmlC_Cupin_sf"/>
</dbReference>
<comment type="similarity">
    <text evidence="3 16">Belongs to the germin family.</text>
</comment>
<feature type="binding site" evidence="14">
    <location>
        <position position="117"/>
    </location>
    <ligand>
        <name>Mn(2+)</name>
        <dbReference type="ChEBI" id="CHEBI:29035"/>
    </ligand>
</feature>
<proteinExistence type="inferred from homology"/>
<evidence type="ECO:0000256" key="16">
    <source>
        <dbReference type="RuleBase" id="RU366015"/>
    </source>
</evidence>
<evidence type="ECO:0000256" key="6">
    <source>
        <dbReference type="ARBA" id="ARBA00022723"/>
    </source>
</evidence>
<comment type="function">
    <text evidence="11">May interact with bacterial adhesins thereby protecting the reproductive tissues from microbial attack. Has no oxalate oxidase activity.</text>
</comment>
<evidence type="ECO:0000256" key="11">
    <source>
        <dbReference type="ARBA" id="ARBA00058969"/>
    </source>
</evidence>
<comment type="subunit">
    <text evidence="12">Monomer. In the absence of manganese, it forms tetrameric and pentameric forms which show superoxide dismutase activity.</text>
</comment>
<dbReference type="FunFam" id="2.60.120.10:FF:000025">
    <property type="entry name" value="germin-like protein subfamily 2 member 1"/>
    <property type="match status" value="1"/>
</dbReference>
<evidence type="ECO:0000256" key="9">
    <source>
        <dbReference type="ARBA" id="ARBA00023211"/>
    </source>
</evidence>
<dbReference type="PANTHER" id="PTHR31238">
    <property type="entry name" value="GERMIN-LIKE PROTEIN SUBFAMILY 3 MEMBER 3"/>
    <property type="match status" value="1"/>
</dbReference>
<accession>A0A328CVS9</accession>
<dbReference type="EMBL" id="NQVE01000217">
    <property type="protein sequence ID" value="RAL37066.1"/>
    <property type="molecule type" value="Genomic_DNA"/>
</dbReference>
<feature type="binding site" evidence="14">
    <location>
        <position position="156"/>
    </location>
    <ligand>
        <name>Mn(2+)</name>
        <dbReference type="ChEBI" id="CHEBI:29035"/>
    </ligand>
</feature>
<keyword evidence="6 13" id="KW-0479">Metal-binding</keyword>
<comment type="caution">
    <text evidence="18">The sequence shown here is derived from an EMBL/GenBank/DDBJ whole genome shotgun (WGS) entry which is preliminary data.</text>
</comment>
<dbReference type="Gene3D" id="2.60.120.10">
    <property type="entry name" value="Jelly Rolls"/>
    <property type="match status" value="1"/>
</dbReference>
<evidence type="ECO:0000313" key="18">
    <source>
        <dbReference type="EMBL" id="RAL37066.1"/>
    </source>
</evidence>
<evidence type="ECO:0000256" key="14">
    <source>
        <dbReference type="PIRSR" id="PIRSR601929-2"/>
    </source>
</evidence>
<dbReference type="Proteomes" id="UP000249390">
    <property type="component" value="Unassembled WGS sequence"/>
</dbReference>
<dbReference type="GO" id="GO:0004784">
    <property type="term" value="F:superoxide dismutase activity"/>
    <property type="evidence" value="ECO:0007669"/>
    <property type="project" value="UniProtKB-EC"/>
</dbReference>
<comment type="cofactor">
    <cofactor evidence="1">
        <name>Mn(2+)</name>
        <dbReference type="ChEBI" id="CHEBI:29035"/>
    </cofactor>
</comment>
<feature type="binding site" evidence="14">
    <location>
        <position position="112"/>
    </location>
    <ligand>
        <name>Mn(2+)</name>
        <dbReference type="ChEBI" id="CHEBI:29035"/>
    </ligand>
</feature>
<keyword evidence="8 15" id="KW-1015">Disulfide bond</keyword>
<dbReference type="GO" id="GO:0009506">
    <property type="term" value="C:plasmodesma"/>
    <property type="evidence" value="ECO:0007669"/>
    <property type="project" value="UniProtKB-ARBA"/>
</dbReference>
<keyword evidence="7 16" id="KW-0732">Signal</keyword>
<evidence type="ECO:0000256" key="7">
    <source>
        <dbReference type="ARBA" id="ARBA00022729"/>
    </source>
</evidence>
<dbReference type="GO" id="GO:0048046">
    <property type="term" value="C:apoplast"/>
    <property type="evidence" value="ECO:0007669"/>
    <property type="project" value="UniProtKB-SubCell"/>
</dbReference>
<sequence>MKECSAAYFCLSLLLLLQVIKRDVLASDPDPLLDYCIPIPEFSSIFPSCKNSTVVTVEDFVHSGIKVPGDYKHTGFAANQVNSAVFPGLHTLGVSFVRADFDVGGVNVPHLHPRATETMFVLEGRIYSGFVDSSNRVFARVLERGEVMVFPRGLVHFQMNVGDSPAAILGSFNSQNPGLVKLPIALFGSSIREELLMKSFALSDKEVDRLRRRFLPHT</sequence>
<evidence type="ECO:0000256" key="8">
    <source>
        <dbReference type="ARBA" id="ARBA00023157"/>
    </source>
</evidence>
<reference evidence="18 19" key="1">
    <citation type="submission" date="2018-06" db="EMBL/GenBank/DDBJ databases">
        <title>The Genome of Cuscuta australis (Dodder) Provides Insight into the Evolution of Plant Parasitism.</title>
        <authorList>
            <person name="Liu H."/>
        </authorList>
    </citation>
    <scope>NUCLEOTIDE SEQUENCE [LARGE SCALE GENOMIC DNA]</scope>
    <source>
        <strain evidence="19">cv. Yunnan</strain>
        <tissue evidence="18">Vines</tissue>
    </source>
</reference>
<evidence type="ECO:0000256" key="2">
    <source>
        <dbReference type="ARBA" id="ARBA00004271"/>
    </source>
</evidence>
<dbReference type="SMART" id="SM00835">
    <property type="entry name" value="Cupin_1"/>
    <property type="match status" value="1"/>
</dbReference>
<comment type="subcellular location">
    <subcellularLocation>
        <location evidence="2 16">Secreted</location>
        <location evidence="2 16">Extracellular space</location>
        <location evidence="2 16">Apoplast</location>
    </subcellularLocation>
</comment>
<feature type="chain" id="PRO_5019616406" description="Germin-like protein" evidence="16">
    <location>
        <begin position="27"/>
        <end position="218"/>
    </location>
</feature>
<feature type="disulfide bond" evidence="15">
    <location>
        <begin position="36"/>
        <end position="49"/>
    </location>
</feature>
<keyword evidence="19" id="KW-1185">Reference proteome</keyword>
<comment type="catalytic activity">
    <reaction evidence="10">
        <text>2 superoxide + 2 H(+) = H2O2 + O2</text>
        <dbReference type="Rhea" id="RHEA:20696"/>
        <dbReference type="ChEBI" id="CHEBI:15378"/>
        <dbReference type="ChEBI" id="CHEBI:15379"/>
        <dbReference type="ChEBI" id="CHEBI:16240"/>
        <dbReference type="ChEBI" id="CHEBI:18421"/>
        <dbReference type="EC" id="1.15.1.1"/>
    </reaction>
</comment>
<dbReference type="Pfam" id="PF00190">
    <property type="entry name" value="Cupin_1"/>
    <property type="match status" value="1"/>
</dbReference>
<evidence type="ECO:0000313" key="19">
    <source>
        <dbReference type="Proteomes" id="UP000249390"/>
    </source>
</evidence>
<dbReference type="SUPFAM" id="SSF51182">
    <property type="entry name" value="RmlC-like cupins"/>
    <property type="match status" value="1"/>
</dbReference>
<evidence type="ECO:0000256" key="5">
    <source>
        <dbReference type="ARBA" id="ARBA00022525"/>
    </source>
</evidence>
<dbReference type="InterPro" id="IPR001929">
    <property type="entry name" value="Germin"/>
</dbReference>
<keyword evidence="4 16" id="KW-0052">Apoplast</keyword>
<feature type="binding site" evidence="14">
    <location>
        <position position="110"/>
    </location>
    <ligand>
        <name>Mn(2+)</name>
        <dbReference type="ChEBI" id="CHEBI:29035"/>
    </ligand>
</feature>
<keyword evidence="5 16" id="KW-0964">Secreted</keyword>
<dbReference type="PRINTS" id="PR00325">
    <property type="entry name" value="GERMIN"/>
</dbReference>
<evidence type="ECO:0000256" key="12">
    <source>
        <dbReference type="ARBA" id="ARBA00064720"/>
    </source>
</evidence>
<evidence type="ECO:0000256" key="4">
    <source>
        <dbReference type="ARBA" id="ARBA00022523"/>
    </source>
</evidence>
<keyword evidence="9 13" id="KW-0464">Manganese</keyword>
<dbReference type="AlphaFoldDB" id="A0A328CVS9"/>
<evidence type="ECO:0000256" key="1">
    <source>
        <dbReference type="ARBA" id="ARBA00001936"/>
    </source>
</evidence>
<evidence type="ECO:0000256" key="15">
    <source>
        <dbReference type="PIRSR" id="PIRSR601929-3"/>
    </source>
</evidence>
<dbReference type="CDD" id="cd02241">
    <property type="entry name" value="cupin_OxOx"/>
    <property type="match status" value="1"/>
</dbReference>
<organism evidence="18 19">
    <name type="scientific">Cuscuta australis</name>
    <dbReference type="NCBI Taxonomy" id="267555"/>
    <lineage>
        <taxon>Eukaryota</taxon>
        <taxon>Viridiplantae</taxon>
        <taxon>Streptophyta</taxon>
        <taxon>Embryophyta</taxon>
        <taxon>Tracheophyta</taxon>
        <taxon>Spermatophyta</taxon>
        <taxon>Magnoliopsida</taxon>
        <taxon>eudicotyledons</taxon>
        <taxon>Gunneridae</taxon>
        <taxon>Pentapetalae</taxon>
        <taxon>asterids</taxon>
        <taxon>lamiids</taxon>
        <taxon>Solanales</taxon>
        <taxon>Convolvulaceae</taxon>
        <taxon>Cuscuteae</taxon>
        <taxon>Cuscuta</taxon>
        <taxon>Cuscuta subgen. Grammica</taxon>
        <taxon>Cuscuta sect. Cleistogrammica</taxon>
    </lineage>
</organism>
<feature type="binding site" evidence="13">
    <location>
        <position position="117"/>
    </location>
    <ligand>
        <name>oxalate</name>
        <dbReference type="ChEBI" id="CHEBI:30623"/>
    </ligand>
</feature>
<evidence type="ECO:0000259" key="17">
    <source>
        <dbReference type="SMART" id="SM00835"/>
    </source>
</evidence>